<evidence type="ECO:0000313" key="2">
    <source>
        <dbReference type="Proteomes" id="UP000000305"/>
    </source>
</evidence>
<dbReference type="AlphaFoldDB" id="E9H464"/>
<reference evidence="1 2" key="1">
    <citation type="journal article" date="2011" name="Science">
        <title>The ecoresponsive genome of Daphnia pulex.</title>
        <authorList>
            <person name="Colbourne J.K."/>
            <person name="Pfrender M.E."/>
            <person name="Gilbert D."/>
            <person name="Thomas W.K."/>
            <person name="Tucker A."/>
            <person name="Oakley T.H."/>
            <person name="Tokishita S."/>
            <person name="Aerts A."/>
            <person name="Arnold G.J."/>
            <person name="Basu M.K."/>
            <person name="Bauer D.J."/>
            <person name="Caceres C.E."/>
            <person name="Carmel L."/>
            <person name="Casola C."/>
            <person name="Choi J.H."/>
            <person name="Detter J.C."/>
            <person name="Dong Q."/>
            <person name="Dusheyko S."/>
            <person name="Eads B.D."/>
            <person name="Frohlich T."/>
            <person name="Geiler-Samerotte K.A."/>
            <person name="Gerlach D."/>
            <person name="Hatcher P."/>
            <person name="Jogdeo S."/>
            <person name="Krijgsveld J."/>
            <person name="Kriventseva E.V."/>
            <person name="Kultz D."/>
            <person name="Laforsch C."/>
            <person name="Lindquist E."/>
            <person name="Lopez J."/>
            <person name="Manak J.R."/>
            <person name="Muller J."/>
            <person name="Pangilinan J."/>
            <person name="Patwardhan R.P."/>
            <person name="Pitluck S."/>
            <person name="Pritham E.J."/>
            <person name="Rechtsteiner A."/>
            <person name="Rho M."/>
            <person name="Rogozin I.B."/>
            <person name="Sakarya O."/>
            <person name="Salamov A."/>
            <person name="Schaack S."/>
            <person name="Shapiro H."/>
            <person name="Shiga Y."/>
            <person name="Skalitzky C."/>
            <person name="Smith Z."/>
            <person name="Souvorov A."/>
            <person name="Sung W."/>
            <person name="Tang Z."/>
            <person name="Tsuchiya D."/>
            <person name="Tu H."/>
            <person name="Vos H."/>
            <person name="Wang M."/>
            <person name="Wolf Y.I."/>
            <person name="Yamagata H."/>
            <person name="Yamada T."/>
            <person name="Ye Y."/>
            <person name="Shaw J.R."/>
            <person name="Andrews J."/>
            <person name="Crease T.J."/>
            <person name="Tang H."/>
            <person name="Lucas S.M."/>
            <person name="Robertson H.M."/>
            <person name="Bork P."/>
            <person name="Koonin E.V."/>
            <person name="Zdobnov E.M."/>
            <person name="Grigoriev I.V."/>
            <person name="Lynch M."/>
            <person name="Boore J.L."/>
        </authorList>
    </citation>
    <scope>NUCLEOTIDE SEQUENCE [LARGE SCALE GENOMIC DNA]</scope>
</reference>
<name>E9H464_DAPPU</name>
<gene>
    <name evidence="1" type="ORF">DAPPUDRAFT_307696</name>
</gene>
<dbReference type="Proteomes" id="UP000000305">
    <property type="component" value="Unassembled WGS sequence"/>
</dbReference>
<accession>E9H464</accession>
<keyword evidence="2" id="KW-1185">Reference proteome</keyword>
<organism evidence="1 2">
    <name type="scientific">Daphnia pulex</name>
    <name type="common">Water flea</name>
    <dbReference type="NCBI Taxonomy" id="6669"/>
    <lineage>
        <taxon>Eukaryota</taxon>
        <taxon>Metazoa</taxon>
        <taxon>Ecdysozoa</taxon>
        <taxon>Arthropoda</taxon>
        <taxon>Crustacea</taxon>
        <taxon>Branchiopoda</taxon>
        <taxon>Diplostraca</taxon>
        <taxon>Cladocera</taxon>
        <taxon>Anomopoda</taxon>
        <taxon>Daphniidae</taxon>
        <taxon>Daphnia</taxon>
    </lineage>
</organism>
<dbReference type="HOGENOM" id="CLU_3126489_0_0_1"/>
<dbReference type="InParanoid" id="E9H464"/>
<sequence length="50" mass="5804">MLARNHFAIIQQSDHRITDLAGSSAVGQKFSDLYWVLLQLTKQPLFFFSY</sequence>
<dbReference type="KEGG" id="dpx:DAPPUDRAFT_307696"/>
<dbReference type="EMBL" id="GL732590">
    <property type="protein sequence ID" value="EFX73491.1"/>
    <property type="molecule type" value="Genomic_DNA"/>
</dbReference>
<proteinExistence type="predicted"/>
<evidence type="ECO:0000313" key="1">
    <source>
        <dbReference type="EMBL" id="EFX73491.1"/>
    </source>
</evidence>
<protein>
    <submittedName>
        <fullName evidence="1">Uncharacterized protein</fullName>
    </submittedName>
</protein>